<comment type="caution">
    <text evidence="5">The sequence shown here is derived from an EMBL/GenBank/DDBJ whole genome shotgun (WGS) entry which is preliminary data.</text>
</comment>
<sequence length="341" mass="38847">MSNKKFRVLSLDGGGIRGIFPAVILSEIEKELKAKGCEDWQIFQNVDLIFGTSTGGILALALSLGIPAEEIKNLYFNNAKNIFGNKKGFLKCINHSSHDRSSLKSLLEDVFKKYHNSSIPKLKDCKVPVGVSIYDLSIGKPSVLKSLYHHRFTRDPNLPLLDAALSTSSAPTYFDPYSGNMYKDMKGDVLQFKNKVDGGVWANNPSLIALIEAQKAFKKELIDVNLLSIGTGERIFLEPNRENKFGIWYWINNKRKRIIELFMQGQSQQVENILSLLKNGIDRQEPDNFSYIRLNTLFKTELENIEMDETNIDRLKDLETRALEVYNENKVEIYKLMNIDI</sequence>
<comment type="similarity">
    <text evidence="1">Belongs to the patatin family.</text>
</comment>
<feature type="active site" description="Nucleophile" evidence="3">
    <location>
        <position position="53"/>
    </location>
</feature>
<keyword evidence="2 3" id="KW-0443">Lipid metabolism</keyword>
<dbReference type="GO" id="GO:0004620">
    <property type="term" value="F:phospholipase activity"/>
    <property type="evidence" value="ECO:0007669"/>
    <property type="project" value="TreeGrafter"/>
</dbReference>
<evidence type="ECO:0000259" key="4">
    <source>
        <dbReference type="PROSITE" id="PS51635"/>
    </source>
</evidence>
<dbReference type="SUPFAM" id="SSF52151">
    <property type="entry name" value="FabD/lysophospholipase-like"/>
    <property type="match status" value="1"/>
</dbReference>
<dbReference type="CDD" id="cd07199">
    <property type="entry name" value="Pat17_PNPLA8_PNPLA9_like"/>
    <property type="match status" value="1"/>
</dbReference>
<feature type="short sequence motif" description="GXGXXG" evidence="3">
    <location>
        <begin position="13"/>
        <end position="18"/>
    </location>
</feature>
<feature type="short sequence motif" description="DGA/G" evidence="3">
    <location>
        <begin position="197"/>
        <end position="199"/>
    </location>
</feature>
<dbReference type="Proteomes" id="UP000249645">
    <property type="component" value="Unassembled WGS sequence"/>
</dbReference>
<dbReference type="PANTHER" id="PTHR32176">
    <property type="entry name" value="XYLOSE ISOMERASE"/>
    <property type="match status" value="1"/>
</dbReference>
<dbReference type="AlphaFoldDB" id="A0A2W5GYL4"/>
<dbReference type="GO" id="GO:0016042">
    <property type="term" value="P:lipid catabolic process"/>
    <property type="evidence" value="ECO:0007669"/>
    <property type="project" value="UniProtKB-UniRule"/>
</dbReference>
<dbReference type="Gene3D" id="3.40.1090.10">
    <property type="entry name" value="Cytosolic phospholipase A2 catalytic domain"/>
    <property type="match status" value="1"/>
</dbReference>
<dbReference type="PANTHER" id="PTHR32176:SF92">
    <property type="entry name" value="XYLOSE ISOMERASE"/>
    <property type="match status" value="1"/>
</dbReference>
<name>A0A2W5GYL4_9SPHI</name>
<evidence type="ECO:0000313" key="5">
    <source>
        <dbReference type="EMBL" id="PZP46949.1"/>
    </source>
</evidence>
<dbReference type="Pfam" id="PF01734">
    <property type="entry name" value="Patatin"/>
    <property type="match status" value="1"/>
</dbReference>
<evidence type="ECO:0000256" key="1">
    <source>
        <dbReference type="ARBA" id="ARBA00010240"/>
    </source>
</evidence>
<keyword evidence="3" id="KW-0378">Hydrolase</keyword>
<proteinExistence type="inferred from homology"/>
<dbReference type="InterPro" id="IPR002641">
    <property type="entry name" value="PNPLA_dom"/>
</dbReference>
<gene>
    <name evidence="5" type="ORF">DI598_11560</name>
</gene>
<evidence type="ECO:0000256" key="3">
    <source>
        <dbReference type="PROSITE-ProRule" id="PRU01161"/>
    </source>
</evidence>
<evidence type="ECO:0000313" key="6">
    <source>
        <dbReference type="Proteomes" id="UP000249645"/>
    </source>
</evidence>
<feature type="domain" description="PNPLA" evidence="4">
    <location>
        <begin position="9"/>
        <end position="210"/>
    </location>
</feature>
<evidence type="ECO:0000256" key="2">
    <source>
        <dbReference type="ARBA" id="ARBA00023098"/>
    </source>
</evidence>
<dbReference type="GO" id="GO:0047372">
    <property type="term" value="F:monoacylglycerol lipase activity"/>
    <property type="evidence" value="ECO:0007669"/>
    <property type="project" value="TreeGrafter"/>
</dbReference>
<feature type="short sequence motif" description="GXSXG" evidence="3">
    <location>
        <begin position="51"/>
        <end position="55"/>
    </location>
</feature>
<accession>A0A2W5GYL4</accession>
<dbReference type="NCBIfam" id="NF041079">
    <property type="entry name" value="CBASS_lipase"/>
    <property type="match status" value="1"/>
</dbReference>
<dbReference type="InterPro" id="IPR016035">
    <property type="entry name" value="Acyl_Trfase/lysoPLipase"/>
</dbReference>
<dbReference type="EMBL" id="QFOI01000207">
    <property type="protein sequence ID" value="PZP46949.1"/>
    <property type="molecule type" value="Genomic_DNA"/>
</dbReference>
<keyword evidence="3" id="KW-0442">Lipid degradation</keyword>
<feature type="active site" description="Proton acceptor" evidence="3">
    <location>
        <position position="197"/>
    </location>
</feature>
<dbReference type="PROSITE" id="PS51635">
    <property type="entry name" value="PNPLA"/>
    <property type="match status" value="1"/>
</dbReference>
<organism evidence="5 6">
    <name type="scientific">Pseudopedobacter saltans</name>
    <dbReference type="NCBI Taxonomy" id="151895"/>
    <lineage>
        <taxon>Bacteria</taxon>
        <taxon>Pseudomonadati</taxon>
        <taxon>Bacteroidota</taxon>
        <taxon>Sphingobacteriia</taxon>
        <taxon>Sphingobacteriales</taxon>
        <taxon>Sphingobacteriaceae</taxon>
        <taxon>Pseudopedobacter</taxon>
    </lineage>
</organism>
<reference evidence="5 6" key="1">
    <citation type="submission" date="2017-11" db="EMBL/GenBank/DDBJ databases">
        <title>Infants hospitalized years apart are colonized by the same room-sourced microbial strains.</title>
        <authorList>
            <person name="Brooks B."/>
            <person name="Olm M.R."/>
            <person name="Firek B.A."/>
            <person name="Baker R."/>
            <person name="Thomas B.C."/>
            <person name="Morowitz M.J."/>
            <person name="Banfield J.F."/>
        </authorList>
    </citation>
    <scope>NUCLEOTIDE SEQUENCE [LARGE SCALE GENOMIC DNA]</scope>
    <source>
        <strain evidence="5">S2_009_000_R2_76</strain>
    </source>
</reference>
<protein>
    <submittedName>
        <fullName evidence="5">Patatin</fullName>
    </submittedName>
</protein>